<sequence>MTHAQVVVLAGPSGAGKSRLAERLGLPVLRLDDFYKDGDDPSLPRITSGSPSRRLVPRLLRTSNAGLVDWDHPASWHEADALAALRELCATGRSEVPVYEIAQNGRCGSRTVDLGGSTRFVAEGIFAPDVVATCREEGMLAAAYCITQHPLKTFWRRLTRDLREHRKPPLVLVRRGLALMRDQQRVVAHAVRQGCRRATGDQAYAELTADRGTATPRRQPR</sequence>
<dbReference type="GO" id="GO:0005524">
    <property type="term" value="F:ATP binding"/>
    <property type="evidence" value="ECO:0007669"/>
    <property type="project" value="UniProtKB-KW"/>
</dbReference>
<keyword evidence="1" id="KW-0067">ATP-binding</keyword>
<dbReference type="AlphaFoldDB" id="A0A4Z1C5H9"/>
<name>A0A4Z1C5H9_9ACTN</name>
<evidence type="ECO:0000313" key="1">
    <source>
        <dbReference type="EMBL" id="TGN64522.1"/>
    </source>
</evidence>
<dbReference type="SUPFAM" id="SSF52540">
    <property type="entry name" value="P-loop containing nucleoside triphosphate hydrolases"/>
    <property type="match status" value="2"/>
</dbReference>
<reference evidence="1 2" key="1">
    <citation type="submission" date="2019-04" db="EMBL/GenBank/DDBJ databases">
        <title>Three New Species of Nocardioides, Nocardioides euryhalodurans sp. nov., Nocardioides seonyuensis sp. nov. and Nocardioides eburneoflavus sp. nov. Isolated from Soil.</title>
        <authorList>
            <person name="Roh S.G."/>
            <person name="Lee C."/>
            <person name="Kim M.-K."/>
            <person name="Kim S.B."/>
        </authorList>
    </citation>
    <scope>NUCLEOTIDE SEQUENCE [LARGE SCALE GENOMIC DNA]</scope>
    <source>
        <strain evidence="1 2">MMS17-SY213</strain>
    </source>
</reference>
<comment type="caution">
    <text evidence="1">The sequence shown here is derived from an EMBL/GenBank/DDBJ whole genome shotgun (WGS) entry which is preliminary data.</text>
</comment>
<dbReference type="EMBL" id="SRRO01000001">
    <property type="protein sequence ID" value="TGN64522.1"/>
    <property type="molecule type" value="Genomic_DNA"/>
</dbReference>
<dbReference type="RefSeq" id="WP_135839032.1">
    <property type="nucleotide sequence ID" value="NZ_SRRO01000001.1"/>
</dbReference>
<organism evidence="1 2">
    <name type="scientific">Nocardioides eburneiflavus</name>
    <dbReference type="NCBI Taxonomy" id="2518372"/>
    <lineage>
        <taxon>Bacteria</taxon>
        <taxon>Bacillati</taxon>
        <taxon>Actinomycetota</taxon>
        <taxon>Actinomycetes</taxon>
        <taxon>Propionibacteriales</taxon>
        <taxon>Nocardioidaceae</taxon>
        <taxon>Nocardioides</taxon>
    </lineage>
</organism>
<gene>
    <name evidence="1" type="ORF">EXE59_11525</name>
</gene>
<dbReference type="Gene3D" id="3.40.50.300">
    <property type="entry name" value="P-loop containing nucleotide triphosphate hydrolases"/>
    <property type="match status" value="1"/>
</dbReference>
<protein>
    <submittedName>
        <fullName evidence="1">ATP-binding protein</fullName>
    </submittedName>
</protein>
<proteinExistence type="predicted"/>
<accession>A0A4Z1C5H9</accession>
<keyword evidence="2" id="KW-1185">Reference proteome</keyword>
<dbReference type="OrthoDB" id="3691767at2"/>
<dbReference type="InterPro" id="IPR027417">
    <property type="entry name" value="P-loop_NTPase"/>
</dbReference>
<dbReference type="Proteomes" id="UP000297496">
    <property type="component" value="Unassembled WGS sequence"/>
</dbReference>
<keyword evidence="1" id="KW-0547">Nucleotide-binding</keyword>
<evidence type="ECO:0000313" key="2">
    <source>
        <dbReference type="Proteomes" id="UP000297496"/>
    </source>
</evidence>